<keyword evidence="3" id="KW-1185">Reference proteome</keyword>
<evidence type="ECO:0000259" key="1">
    <source>
        <dbReference type="Pfam" id="PF13966"/>
    </source>
</evidence>
<protein>
    <recommendedName>
        <fullName evidence="1">Reverse transcriptase zinc-binding domain-containing protein</fullName>
    </recommendedName>
</protein>
<dbReference type="EMBL" id="JBJUIK010000012">
    <property type="protein sequence ID" value="KAL3509711.1"/>
    <property type="molecule type" value="Genomic_DNA"/>
</dbReference>
<accession>A0ABD2YSX9</accession>
<comment type="caution">
    <text evidence="2">The sequence shown here is derived from an EMBL/GenBank/DDBJ whole genome shotgun (WGS) entry which is preliminary data.</text>
</comment>
<proteinExistence type="predicted"/>
<sequence>MAPRERACGKTKLLIQLTLSSFVPCVSRRDQWKWLGDSSGKFSTSSAVKVMRSTEITVELWNVVWFKYHVPRYAFVLWLLCKKRLMTRDRLKAWGVQTDSLCVCCMEEESMEHLFFECRCSARVWLRINGYV</sequence>
<feature type="domain" description="Reverse transcriptase zinc-binding" evidence="1">
    <location>
        <begin position="42"/>
        <end position="125"/>
    </location>
</feature>
<gene>
    <name evidence="2" type="ORF">ACH5RR_029112</name>
</gene>
<dbReference type="InterPro" id="IPR026960">
    <property type="entry name" value="RVT-Znf"/>
</dbReference>
<dbReference type="AlphaFoldDB" id="A0ABD2YSX9"/>
<evidence type="ECO:0000313" key="3">
    <source>
        <dbReference type="Proteomes" id="UP001630127"/>
    </source>
</evidence>
<name>A0ABD2YSX9_9GENT</name>
<dbReference type="Proteomes" id="UP001630127">
    <property type="component" value="Unassembled WGS sequence"/>
</dbReference>
<organism evidence="2 3">
    <name type="scientific">Cinchona calisaya</name>
    <dbReference type="NCBI Taxonomy" id="153742"/>
    <lineage>
        <taxon>Eukaryota</taxon>
        <taxon>Viridiplantae</taxon>
        <taxon>Streptophyta</taxon>
        <taxon>Embryophyta</taxon>
        <taxon>Tracheophyta</taxon>
        <taxon>Spermatophyta</taxon>
        <taxon>Magnoliopsida</taxon>
        <taxon>eudicotyledons</taxon>
        <taxon>Gunneridae</taxon>
        <taxon>Pentapetalae</taxon>
        <taxon>asterids</taxon>
        <taxon>lamiids</taxon>
        <taxon>Gentianales</taxon>
        <taxon>Rubiaceae</taxon>
        <taxon>Cinchonoideae</taxon>
        <taxon>Cinchoneae</taxon>
        <taxon>Cinchona</taxon>
    </lineage>
</organism>
<reference evidence="2 3" key="1">
    <citation type="submission" date="2024-11" db="EMBL/GenBank/DDBJ databases">
        <title>A near-complete genome assembly of Cinchona calisaya.</title>
        <authorList>
            <person name="Lian D.C."/>
            <person name="Zhao X.W."/>
            <person name="Wei L."/>
        </authorList>
    </citation>
    <scope>NUCLEOTIDE SEQUENCE [LARGE SCALE GENOMIC DNA]</scope>
    <source>
        <tissue evidence="2">Nenye</tissue>
    </source>
</reference>
<evidence type="ECO:0000313" key="2">
    <source>
        <dbReference type="EMBL" id="KAL3509711.1"/>
    </source>
</evidence>
<dbReference type="Pfam" id="PF13966">
    <property type="entry name" value="zf-RVT"/>
    <property type="match status" value="1"/>
</dbReference>